<proteinExistence type="predicted"/>
<evidence type="ECO:0000313" key="4">
    <source>
        <dbReference type="EMBL" id="MBB5511659.1"/>
    </source>
</evidence>
<organism evidence="4 5">
    <name type="scientific">Neomicrococcus aestuarii</name>
    <dbReference type="NCBI Taxonomy" id="556325"/>
    <lineage>
        <taxon>Bacteria</taxon>
        <taxon>Bacillati</taxon>
        <taxon>Actinomycetota</taxon>
        <taxon>Actinomycetes</taxon>
        <taxon>Micrococcales</taxon>
        <taxon>Micrococcaceae</taxon>
        <taxon>Neomicrococcus</taxon>
    </lineage>
</organism>
<dbReference type="EMBL" id="JACHDR010000001">
    <property type="protein sequence ID" value="MBB5511659.1"/>
    <property type="molecule type" value="Genomic_DNA"/>
</dbReference>
<dbReference type="Pfam" id="PF21946">
    <property type="entry name" value="LppM"/>
    <property type="match status" value="1"/>
</dbReference>
<feature type="region of interest" description="Disordered" evidence="1">
    <location>
        <begin position="236"/>
        <end position="267"/>
    </location>
</feature>
<comment type="caution">
    <text evidence="4">The sequence shown here is derived from an EMBL/GenBank/DDBJ whole genome shotgun (WGS) entry which is preliminary data.</text>
</comment>
<keyword evidence="2" id="KW-0472">Membrane</keyword>
<dbReference type="PROSITE" id="PS51257">
    <property type="entry name" value="PROKAR_LIPOPROTEIN"/>
    <property type="match status" value="1"/>
</dbReference>
<evidence type="ECO:0000313" key="5">
    <source>
        <dbReference type="Proteomes" id="UP000580797"/>
    </source>
</evidence>
<feature type="transmembrane region" description="Helical" evidence="2">
    <location>
        <begin position="193"/>
        <end position="213"/>
    </location>
</feature>
<name>A0A7W8TRN8_9MICC</name>
<dbReference type="AlphaFoldDB" id="A0A7W8TRN8"/>
<gene>
    <name evidence="4" type="ORF">HD598_000346</name>
</gene>
<dbReference type="Proteomes" id="UP000580797">
    <property type="component" value="Unassembled WGS sequence"/>
</dbReference>
<keyword evidence="2" id="KW-0812">Transmembrane</keyword>
<evidence type="ECO:0000256" key="1">
    <source>
        <dbReference type="SAM" id="MobiDB-lite"/>
    </source>
</evidence>
<accession>A0A7W8TRN8</accession>
<dbReference type="RefSeq" id="WP_183663391.1">
    <property type="nucleotide sequence ID" value="NZ_BAAARH010000009.1"/>
</dbReference>
<protein>
    <recommendedName>
        <fullName evidence="3">LppM domain-containing protein</fullName>
    </recommendedName>
</protein>
<evidence type="ECO:0000259" key="3">
    <source>
        <dbReference type="Pfam" id="PF21946"/>
    </source>
</evidence>
<reference evidence="4 5" key="1">
    <citation type="submission" date="2020-08" db="EMBL/GenBank/DDBJ databases">
        <title>Sequencing the genomes of 1000 actinobacteria strains.</title>
        <authorList>
            <person name="Klenk H.-P."/>
        </authorList>
    </citation>
    <scope>NUCLEOTIDE SEQUENCE [LARGE SCALE GENOMIC DNA]</scope>
    <source>
        <strain evidence="4 5">DSM 105783</strain>
    </source>
</reference>
<feature type="domain" description="LppM" evidence="3">
    <location>
        <begin position="23"/>
        <end position="184"/>
    </location>
</feature>
<keyword evidence="2" id="KW-1133">Transmembrane helix</keyword>
<evidence type="ECO:0000256" key="2">
    <source>
        <dbReference type="SAM" id="Phobius"/>
    </source>
</evidence>
<sequence length="267" mass="28735">MKKSAKIVPLLLAMVFLLTGCVKMNMDFVVNADDTADLSMIMAVEKETLDGQSFDDFLNQYAGGSDPFEGLPENATKEAYSDDKFEGYRVRLEDQPLADVLNESTTSTSGKIEHRDGKFFVETSPMDLGENSSQARLVFTEATMSFTFPGKIVSATDGGTIEGNKVTYNIFDLQDGAVLSIEAEDSSGPNLTWLWWVLGGVVLLALAALVWVLTRRKAKNDAAATVAEGATVPAVPTNAPATVVPPVPDHAPTVKPRDTDTDAHDAK</sequence>
<feature type="compositionally biased region" description="Basic and acidic residues" evidence="1">
    <location>
        <begin position="255"/>
        <end position="267"/>
    </location>
</feature>
<dbReference type="InterPro" id="IPR053807">
    <property type="entry name" value="LppM"/>
</dbReference>